<organism evidence="2 4">
    <name type="scientific">Pyrus ussuriensis x Pyrus communis</name>
    <dbReference type="NCBI Taxonomy" id="2448454"/>
    <lineage>
        <taxon>Eukaryota</taxon>
        <taxon>Viridiplantae</taxon>
        <taxon>Streptophyta</taxon>
        <taxon>Embryophyta</taxon>
        <taxon>Tracheophyta</taxon>
        <taxon>Spermatophyta</taxon>
        <taxon>Magnoliopsida</taxon>
        <taxon>eudicotyledons</taxon>
        <taxon>Gunneridae</taxon>
        <taxon>Pentapetalae</taxon>
        <taxon>rosids</taxon>
        <taxon>fabids</taxon>
        <taxon>Rosales</taxon>
        <taxon>Rosaceae</taxon>
        <taxon>Amygdaloideae</taxon>
        <taxon>Maleae</taxon>
        <taxon>Pyrus</taxon>
    </lineage>
</organism>
<evidence type="ECO:0000313" key="4">
    <source>
        <dbReference type="Proteomes" id="UP000327157"/>
    </source>
</evidence>
<feature type="region of interest" description="Disordered" evidence="1">
    <location>
        <begin position="54"/>
        <end position="84"/>
    </location>
</feature>
<name>A0A5N5HS96_9ROSA</name>
<comment type="caution">
    <text evidence="2">The sequence shown here is derived from an EMBL/GenBank/DDBJ whole genome shotgun (WGS) entry which is preliminary data.</text>
</comment>
<dbReference type="Proteomes" id="UP000327157">
    <property type="component" value="Chromosome 8"/>
</dbReference>
<dbReference type="AlphaFoldDB" id="A0A5N5HS96"/>
<reference evidence="2 4" key="3">
    <citation type="submission" date="2019-11" db="EMBL/GenBank/DDBJ databases">
        <title>A de novo genome assembly of a pear dwarfing rootstock.</title>
        <authorList>
            <person name="Wang F."/>
            <person name="Wang J."/>
            <person name="Li S."/>
            <person name="Zhang Y."/>
            <person name="Fang M."/>
            <person name="Ma L."/>
            <person name="Zhao Y."/>
            <person name="Jiang S."/>
        </authorList>
    </citation>
    <scope>NUCLEOTIDE SEQUENCE [LARGE SCALE GENOMIC DNA]</scope>
    <source>
        <strain evidence="2">S2</strain>
        <tissue evidence="2">Leaf</tissue>
    </source>
</reference>
<reference evidence="2 4" key="1">
    <citation type="submission" date="2019-09" db="EMBL/GenBank/DDBJ databases">
        <authorList>
            <person name="Ou C."/>
        </authorList>
    </citation>
    <scope>NUCLEOTIDE SEQUENCE [LARGE SCALE GENOMIC DNA]</scope>
    <source>
        <strain evidence="2">S2</strain>
        <tissue evidence="2">Leaf</tissue>
    </source>
</reference>
<reference evidence="4" key="2">
    <citation type="submission" date="2019-10" db="EMBL/GenBank/DDBJ databases">
        <title>A de novo genome assembly of a pear dwarfing rootstock.</title>
        <authorList>
            <person name="Wang F."/>
            <person name="Wang J."/>
            <person name="Li S."/>
            <person name="Zhang Y."/>
            <person name="Fang M."/>
            <person name="Ma L."/>
            <person name="Zhao Y."/>
            <person name="Jiang S."/>
        </authorList>
    </citation>
    <scope>NUCLEOTIDE SEQUENCE [LARGE SCALE GENOMIC DNA]</scope>
</reference>
<evidence type="ECO:0000313" key="3">
    <source>
        <dbReference type="EMBL" id="KAB2629676.1"/>
    </source>
</evidence>
<proteinExistence type="predicted"/>
<feature type="compositionally biased region" description="Basic and acidic residues" evidence="1">
    <location>
        <begin position="54"/>
        <end position="63"/>
    </location>
</feature>
<protein>
    <submittedName>
        <fullName evidence="2">Uncharacterized protein</fullName>
    </submittedName>
</protein>
<feature type="compositionally biased region" description="Low complexity" evidence="1">
    <location>
        <begin position="68"/>
        <end position="84"/>
    </location>
</feature>
<evidence type="ECO:0000256" key="1">
    <source>
        <dbReference type="SAM" id="MobiDB-lite"/>
    </source>
</evidence>
<gene>
    <name evidence="2" type="ORF">D8674_034378</name>
    <name evidence="3" type="ORF">D8674_034471</name>
</gene>
<dbReference type="EMBL" id="SMOL01000148">
    <property type="protein sequence ID" value="KAB2629583.1"/>
    <property type="molecule type" value="Genomic_DNA"/>
</dbReference>
<accession>A0A5N5HS96</accession>
<dbReference type="EMBL" id="SMOL01000148">
    <property type="protein sequence ID" value="KAB2629676.1"/>
    <property type="molecule type" value="Genomic_DNA"/>
</dbReference>
<keyword evidence="4" id="KW-1185">Reference proteome</keyword>
<dbReference type="OrthoDB" id="1924189at2759"/>
<evidence type="ECO:0000313" key="2">
    <source>
        <dbReference type="EMBL" id="KAB2629583.1"/>
    </source>
</evidence>
<sequence>MVFIIRELHSYTLQMREILFFKDLQGILSRVFSRTKGSDCESCKGSWAWLGSPKDHSSFDHRPPHGCAPSSNSPNSAASALQTP</sequence>